<name>A0ABU6UNR7_9FABA</name>
<proteinExistence type="predicted"/>
<reference evidence="2 3" key="1">
    <citation type="journal article" date="2023" name="Plants (Basel)">
        <title>Bridging the Gap: Combining Genomics and Transcriptomics Approaches to Understand Stylosanthes scabra, an Orphan Legume from the Brazilian Caatinga.</title>
        <authorList>
            <person name="Ferreira-Neto J.R.C."/>
            <person name="da Silva M.D."/>
            <person name="Binneck E."/>
            <person name="de Melo N.F."/>
            <person name="da Silva R.H."/>
            <person name="de Melo A.L.T.M."/>
            <person name="Pandolfi V."/>
            <person name="Bustamante F.O."/>
            <person name="Brasileiro-Vidal A.C."/>
            <person name="Benko-Iseppon A.M."/>
        </authorList>
    </citation>
    <scope>NUCLEOTIDE SEQUENCE [LARGE SCALE GENOMIC DNA]</scope>
    <source>
        <tissue evidence="2">Leaves</tissue>
    </source>
</reference>
<gene>
    <name evidence="2" type="ORF">PIB30_075579</name>
</gene>
<dbReference type="EMBL" id="JASCZI010121796">
    <property type="protein sequence ID" value="MED6162975.1"/>
    <property type="molecule type" value="Genomic_DNA"/>
</dbReference>
<accession>A0ABU6UNR7</accession>
<comment type="caution">
    <text evidence="2">The sequence shown here is derived from an EMBL/GenBank/DDBJ whole genome shotgun (WGS) entry which is preliminary data.</text>
</comment>
<evidence type="ECO:0000313" key="3">
    <source>
        <dbReference type="Proteomes" id="UP001341840"/>
    </source>
</evidence>
<keyword evidence="3" id="KW-1185">Reference proteome</keyword>
<organism evidence="2 3">
    <name type="scientific">Stylosanthes scabra</name>
    <dbReference type="NCBI Taxonomy" id="79078"/>
    <lineage>
        <taxon>Eukaryota</taxon>
        <taxon>Viridiplantae</taxon>
        <taxon>Streptophyta</taxon>
        <taxon>Embryophyta</taxon>
        <taxon>Tracheophyta</taxon>
        <taxon>Spermatophyta</taxon>
        <taxon>Magnoliopsida</taxon>
        <taxon>eudicotyledons</taxon>
        <taxon>Gunneridae</taxon>
        <taxon>Pentapetalae</taxon>
        <taxon>rosids</taxon>
        <taxon>fabids</taxon>
        <taxon>Fabales</taxon>
        <taxon>Fabaceae</taxon>
        <taxon>Papilionoideae</taxon>
        <taxon>50 kb inversion clade</taxon>
        <taxon>dalbergioids sensu lato</taxon>
        <taxon>Dalbergieae</taxon>
        <taxon>Pterocarpus clade</taxon>
        <taxon>Stylosanthes</taxon>
    </lineage>
</organism>
<feature type="region of interest" description="Disordered" evidence="1">
    <location>
        <begin position="32"/>
        <end position="63"/>
    </location>
</feature>
<dbReference type="Proteomes" id="UP001341840">
    <property type="component" value="Unassembled WGS sequence"/>
</dbReference>
<sequence length="189" mass="20355">MRRNDNFRAETEKTEVGIEKISPKNLREWSGRVAKPGRIGSGQTGSLDELGRTGSSSSGLIIGSGRALEMGRAGQVMGRAGRGNESVGSLKLRHVARSGPWTTYTDPMAEVASGEKSGLWTAKADPTVSVAYGEENEDAGSRPSGGAWEGFWWRGWDRWTRDGETKAVVGVVTNQRSEEGRKTSAKRGV</sequence>
<evidence type="ECO:0000256" key="1">
    <source>
        <dbReference type="SAM" id="MobiDB-lite"/>
    </source>
</evidence>
<feature type="compositionally biased region" description="Low complexity" evidence="1">
    <location>
        <begin position="52"/>
        <end position="63"/>
    </location>
</feature>
<evidence type="ECO:0000313" key="2">
    <source>
        <dbReference type="EMBL" id="MED6162975.1"/>
    </source>
</evidence>
<protein>
    <submittedName>
        <fullName evidence="2">Uncharacterized protein</fullName>
    </submittedName>
</protein>